<evidence type="ECO:0000313" key="2">
    <source>
        <dbReference type="Proteomes" id="UP000623440"/>
    </source>
</evidence>
<keyword evidence="2" id="KW-1185">Reference proteome</keyword>
<name>A0ABR8DU98_9NOSO</name>
<organism evidence="1 2">
    <name type="scientific">Nostoc flagelliforme FACHB-838</name>
    <dbReference type="NCBI Taxonomy" id="2692904"/>
    <lineage>
        <taxon>Bacteria</taxon>
        <taxon>Bacillati</taxon>
        <taxon>Cyanobacteriota</taxon>
        <taxon>Cyanophyceae</taxon>
        <taxon>Nostocales</taxon>
        <taxon>Nostocaceae</taxon>
        <taxon>Nostoc</taxon>
    </lineage>
</organism>
<dbReference type="EMBL" id="JACJSI010000079">
    <property type="protein sequence ID" value="MBD2533032.1"/>
    <property type="molecule type" value="Genomic_DNA"/>
</dbReference>
<protein>
    <submittedName>
        <fullName evidence="1">Uncharacterized protein</fullName>
    </submittedName>
</protein>
<sequence>MNENCSLTELKFPSQIGIEPRCAAALSMLSPVEKNVGLRDYHGITQIVDSDLSIP</sequence>
<proteinExistence type="predicted"/>
<reference evidence="1 2" key="1">
    <citation type="journal article" date="2020" name="ISME J.">
        <title>Comparative genomics reveals insights into cyanobacterial evolution and habitat adaptation.</title>
        <authorList>
            <person name="Chen M.Y."/>
            <person name="Teng W.K."/>
            <person name="Zhao L."/>
            <person name="Hu C.X."/>
            <person name="Zhou Y.K."/>
            <person name="Han B.P."/>
            <person name="Song L.R."/>
            <person name="Shu W.S."/>
        </authorList>
    </citation>
    <scope>NUCLEOTIDE SEQUENCE [LARGE SCALE GENOMIC DNA]</scope>
    <source>
        <strain evidence="1 2">FACHB-838</strain>
    </source>
</reference>
<evidence type="ECO:0000313" key="1">
    <source>
        <dbReference type="EMBL" id="MBD2533032.1"/>
    </source>
</evidence>
<dbReference type="RefSeq" id="WP_190943627.1">
    <property type="nucleotide sequence ID" value="NZ_JACJSI010000079.1"/>
</dbReference>
<accession>A0ABR8DU98</accession>
<comment type="caution">
    <text evidence="1">The sequence shown here is derived from an EMBL/GenBank/DDBJ whole genome shotgun (WGS) entry which is preliminary data.</text>
</comment>
<dbReference type="Proteomes" id="UP000623440">
    <property type="component" value="Unassembled WGS sequence"/>
</dbReference>
<gene>
    <name evidence="1" type="ORF">H6G97_27045</name>
</gene>